<dbReference type="InterPro" id="IPR036890">
    <property type="entry name" value="HATPase_C_sf"/>
</dbReference>
<evidence type="ECO:0000256" key="10">
    <source>
        <dbReference type="ARBA" id="ARBA00022989"/>
    </source>
</evidence>
<name>A0A562ZQ27_9BURK</name>
<evidence type="ECO:0000256" key="6">
    <source>
        <dbReference type="ARBA" id="ARBA00022692"/>
    </source>
</evidence>
<dbReference type="CDD" id="cd00082">
    <property type="entry name" value="HisKA"/>
    <property type="match status" value="1"/>
</dbReference>
<reference evidence="16 17" key="1">
    <citation type="submission" date="2019-07" db="EMBL/GenBank/DDBJ databases">
        <title>Caenimonas sedimenti sp. nov., isolated from activated sludge.</title>
        <authorList>
            <person name="Xu J."/>
        </authorList>
    </citation>
    <scope>NUCLEOTIDE SEQUENCE [LARGE SCALE GENOMIC DNA]</scope>
    <source>
        <strain evidence="16 17">HX-9-20</strain>
    </source>
</reference>
<dbReference type="SMART" id="SM00387">
    <property type="entry name" value="HATPase_c"/>
    <property type="match status" value="1"/>
</dbReference>
<evidence type="ECO:0000256" key="11">
    <source>
        <dbReference type="ARBA" id="ARBA00023012"/>
    </source>
</evidence>
<dbReference type="Pfam" id="PF00512">
    <property type="entry name" value="HisKA"/>
    <property type="match status" value="1"/>
</dbReference>
<evidence type="ECO:0000256" key="7">
    <source>
        <dbReference type="ARBA" id="ARBA00022741"/>
    </source>
</evidence>
<dbReference type="Proteomes" id="UP000318199">
    <property type="component" value="Unassembled WGS sequence"/>
</dbReference>
<evidence type="ECO:0000256" key="9">
    <source>
        <dbReference type="ARBA" id="ARBA00022840"/>
    </source>
</evidence>
<gene>
    <name evidence="16" type="ORF">FN976_14130</name>
</gene>
<dbReference type="PANTHER" id="PTHR45436:SF14">
    <property type="entry name" value="SENSOR PROTEIN QSEC"/>
    <property type="match status" value="1"/>
</dbReference>
<dbReference type="InterPro" id="IPR036097">
    <property type="entry name" value="HisK_dim/P_sf"/>
</dbReference>
<evidence type="ECO:0000256" key="5">
    <source>
        <dbReference type="ARBA" id="ARBA00022679"/>
    </source>
</evidence>
<dbReference type="OrthoDB" id="8554694at2"/>
<dbReference type="EC" id="2.7.13.3" evidence="3"/>
<comment type="catalytic activity">
    <reaction evidence="1">
        <text>ATP + protein L-histidine = ADP + protein N-phospho-L-histidine.</text>
        <dbReference type="EC" id="2.7.13.3"/>
    </reaction>
</comment>
<keyword evidence="12 13" id="KW-0472">Membrane</keyword>
<evidence type="ECO:0000256" key="12">
    <source>
        <dbReference type="ARBA" id="ARBA00023136"/>
    </source>
</evidence>
<evidence type="ECO:0000259" key="15">
    <source>
        <dbReference type="PROSITE" id="PS50885"/>
    </source>
</evidence>
<keyword evidence="5" id="KW-0808">Transferase</keyword>
<accession>A0A562ZQ27</accession>
<comment type="caution">
    <text evidence="16">The sequence shown here is derived from an EMBL/GenBank/DDBJ whole genome shotgun (WGS) entry which is preliminary data.</text>
</comment>
<evidence type="ECO:0000256" key="1">
    <source>
        <dbReference type="ARBA" id="ARBA00000085"/>
    </source>
</evidence>
<dbReference type="PRINTS" id="PR00344">
    <property type="entry name" value="BCTRLSENSOR"/>
</dbReference>
<feature type="transmembrane region" description="Helical" evidence="13">
    <location>
        <begin position="21"/>
        <end position="40"/>
    </location>
</feature>
<dbReference type="InterPro" id="IPR050428">
    <property type="entry name" value="TCS_sensor_his_kinase"/>
</dbReference>
<keyword evidence="17" id="KW-1185">Reference proteome</keyword>
<dbReference type="InterPro" id="IPR003661">
    <property type="entry name" value="HisK_dim/P_dom"/>
</dbReference>
<dbReference type="GO" id="GO:0005524">
    <property type="term" value="F:ATP binding"/>
    <property type="evidence" value="ECO:0007669"/>
    <property type="project" value="UniProtKB-KW"/>
</dbReference>
<evidence type="ECO:0000313" key="17">
    <source>
        <dbReference type="Proteomes" id="UP000318199"/>
    </source>
</evidence>
<evidence type="ECO:0000256" key="8">
    <source>
        <dbReference type="ARBA" id="ARBA00022777"/>
    </source>
</evidence>
<protein>
    <recommendedName>
        <fullName evidence="3">histidine kinase</fullName>
        <ecNumber evidence="3">2.7.13.3</ecNumber>
    </recommendedName>
</protein>
<keyword evidence="9" id="KW-0067">ATP-binding</keyword>
<dbReference type="AlphaFoldDB" id="A0A562ZQ27"/>
<organism evidence="16 17">
    <name type="scientific">Caenimonas sedimenti</name>
    <dbReference type="NCBI Taxonomy" id="2596921"/>
    <lineage>
        <taxon>Bacteria</taxon>
        <taxon>Pseudomonadati</taxon>
        <taxon>Pseudomonadota</taxon>
        <taxon>Betaproteobacteria</taxon>
        <taxon>Burkholderiales</taxon>
        <taxon>Comamonadaceae</taxon>
        <taxon>Caenimonas</taxon>
    </lineage>
</organism>
<keyword evidence="7" id="KW-0547">Nucleotide-binding</keyword>
<dbReference type="CDD" id="cd00075">
    <property type="entry name" value="HATPase"/>
    <property type="match status" value="1"/>
</dbReference>
<comment type="subcellular location">
    <subcellularLocation>
        <location evidence="2">Membrane</location>
        <topology evidence="2">Multi-pass membrane protein</topology>
    </subcellularLocation>
</comment>
<dbReference type="InterPro" id="IPR003594">
    <property type="entry name" value="HATPase_dom"/>
</dbReference>
<evidence type="ECO:0000256" key="2">
    <source>
        <dbReference type="ARBA" id="ARBA00004141"/>
    </source>
</evidence>
<evidence type="ECO:0000259" key="14">
    <source>
        <dbReference type="PROSITE" id="PS50109"/>
    </source>
</evidence>
<dbReference type="EMBL" id="VOBQ01000011">
    <property type="protein sequence ID" value="TWO70690.1"/>
    <property type="molecule type" value="Genomic_DNA"/>
</dbReference>
<dbReference type="InterPro" id="IPR003660">
    <property type="entry name" value="HAMP_dom"/>
</dbReference>
<sequence length="449" mass="49983">MNRAMNFLQALRAPTLQRRSVGAVLAAFLLVWIVLVAYQFHKYHRFLEEDQPYQKFGNAVLLSVDDIPDAAQAAAALRASARWINIRRKEIGRLPGEIQFELRDKQGRLVYGFIDADHGPHLSYQGTGKHWTLRSVEPMRTAQRFITYNTPFIGEYLLLAMPFVLIPVWLSVRTGLKPLQRFAQGIASRHPDDLRPLAEQPKHQELKPLASALDGMLDRLRHRFDRERLFVQDAAHEIRTPLAVVTTQAHVMAHAESAEERVRAYGLLNQAIARASHLAQQLLMLATLDDSQRPPARHIDVAQAAREILAQAVPQAMARRIELSLEAPDHLLIAIDEPAFTSILLNLVDNAIRYGREGGNVVVSLRGDEERIHLQVQDDGPGIPESEQALVFERFYRGAGQEVSGSGLGLAIVKQAALRMGGRALVTAGLARQGVGFLVSLPVPGFVAR</sequence>
<dbReference type="Gene3D" id="3.30.565.10">
    <property type="entry name" value="Histidine kinase-like ATPase, C-terminal domain"/>
    <property type="match status" value="1"/>
</dbReference>
<dbReference type="SMART" id="SM00388">
    <property type="entry name" value="HisKA"/>
    <property type="match status" value="1"/>
</dbReference>
<keyword evidence="10 13" id="KW-1133">Transmembrane helix</keyword>
<dbReference type="Gene3D" id="1.10.287.130">
    <property type="match status" value="1"/>
</dbReference>
<keyword evidence="4" id="KW-0597">Phosphoprotein</keyword>
<proteinExistence type="predicted"/>
<dbReference type="RefSeq" id="WP_145893682.1">
    <property type="nucleotide sequence ID" value="NZ_VOBQ01000011.1"/>
</dbReference>
<dbReference type="SUPFAM" id="SSF47384">
    <property type="entry name" value="Homodimeric domain of signal transducing histidine kinase"/>
    <property type="match status" value="1"/>
</dbReference>
<feature type="domain" description="HAMP" evidence="15">
    <location>
        <begin position="173"/>
        <end position="225"/>
    </location>
</feature>
<dbReference type="PROSITE" id="PS50109">
    <property type="entry name" value="HIS_KIN"/>
    <property type="match status" value="1"/>
</dbReference>
<dbReference type="PROSITE" id="PS50885">
    <property type="entry name" value="HAMP"/>
    <property type="match status" value="1"/>
</dbReference>
<dbReference type="GO" id="GO:0005886">
    <property type="term" value="C:plasma membrane"/>
    <property type="evidence" value="ECO:0007669"/>
    <property type="project" value="TreeGrafter"/>
</dbReference>
<dbReference type="SUPFAM" id="SSF55874">
    <property type="entry name" value="ATPase domain of HSP90 chaperone/DNA topoisomerase II/histidine kinase"/>
    <property type="match status" value="1"/>
</dbReference>
<dbReference type="InterPro" id="IPR004358">
    <property type="entry name" value="Sig_transdc_His_kin-like_C"/>
</dbReference>
<keyword evidence="11" id="KW-0902">Two-component regulatory system</keyword>
<evidence type="ECO:0000256" key="13">
    <source>
        <dbReference type="SAM" id="Phobius"/>
    </source>
</evidence>
<keyword evidence="8" id="KW-0418">Kinase</keyword>
<keyword evidence="6 13" id="KW-0812">Transmembrane</keyword>
<dbReference type="InterPro" id="IPR005467">
    <property type="entry name" value="His_kinase_dom"/>
</dbReference>
<evidence type="ECO:0000313" key="16">
    <source>
        <dbReference type="EMBL" id="TWO70690.1"/>
    </source>
</evidence>
<evidence type="ECO:0000256" key="3">
    <source>
        <dbReference type="ARBA" id="ARBA00012438"/>
    </source>
</evidence>
<dbReference type="PANTHER" id="PTHR45436">
    <property type="entry name" value="SENSOR HISTIDINE KINASE YKOH"/>
    <property type="match status" value="1"/>
</dbReference>
<evidence type="ECO:0000256" key="4">
    <source>
        <dbReference type="ARBA" id="ARBA00022553"/>
    </source>
</evidence>
<dbReference type="Pfam" id="PF02518">
    <property type="entry name" value="HATPase_c"/>
    <property type="match status" value="1"/>
</dbReference>
<dbReference type="GO" id="GO:0000155">
    <property type="term" value="F:phosphorelay sensor kinase activity"/>
    <property type="evidence" value="ECO:0007669"/>
    <property type="project" value="InterPro"/>
</dbReference>
<feature type="domain" description="Histidine kinase" evidence="14">
    <location>
        <begin position="233"/>
        <end position="445"/>
    </location>
</feature>